<dbReference type="EMBL" id="MPDP01000285">
    <property type="protein sequence ID" value="KAK1456527.1"/>
    <property type="molecule type" value="Genomic_DNA"/>
</dbReference>
<dbReference type="AlphaFoldDB" id="A0AAI9UDS2"/>
<evidence type="ECO:0000313" key="3">
    <source>
        <dbReference type="Proteomes" id="UP001239213"/>
    </source>
</evidence>
<organism evidence="2 3">
    <name type="scientific">Colletotrichum cuscutae</name>
    <dbReference type="NCBI Taxonomy" id="1209917"/>
    <lineage>
        <taxon>Eukaryota</taxon>
        <taxon>Fungi</taxon>
        <taxon>Dikarya</taxon>
        <taxon>Ascomycota</taxon>
        <taxon>Pezizomycotina</taxon>
        <taxon>Sordariomycetes</taxon>
        <taxon>Hypocreomycetidae</taxon>
        <taxon>Glomerellales</taxon>
        <taxon>Glomerellaceae</taxon>
        <taxon>Colletotrichum</taxon>
        <taxon>Colletotrichum acutatum species complex</taxon>
    </lineage>
</organism>
<feature type="compositionally biased region" description="Low complexity" evidence="1">
    <location>
        <begin position="128"/>
        <end position="140"/>
    </location>
</feature>
<dbReference type="Proteomes" id="UP001239213">
    <property type="component" value="Unassembled WGS sequence"/>
</dbReference>
<feature type="region of interest" description="Disordered" evidence="1">
    <location>
        <begin position="1"/>
        <end position="46"/>
    </location>
</feature>
<proteinExistence type="predicted"/>
<accession>A0AAI9UDS2</accession>
<gene>
    <name evidence="2" type="ORF">CCUS01_09974</name>
</gene>
<keyword evidence="3" id="KW-1185">Reference proteome</keyword>
<comment type="caution">
    <text evidence="2">The sequence shown here is derived from an EMBL/GenBank/DDBJ whole genome shotgun (WGS) entry which is preliminary data.</text>
</comment>
<evidence type="ECO:0000313" key="2">
    <source>
        <dbReference type="EMBL" id="KAK1456527.1"/>
    </source>
</evidence>
<feature type="region of interest" description="Disordered" evidence="1">
    <location>
        <begin position="279"/>
        <end position="396"/>
    </location>
</feature>
<evidence type="ECO:0000256" key="1">
    <source>
        <dbReference type="SAM" id="MobiDB-lite"/>
    </source>
</evidence>
<name>A0AAI9UDS2_9PEZI</name>
<reference evidence="2" key="1">
    <citation type="submission" date="2016-11" db="EMBL/GenBank/DDBJ databases">
        <title>The genome sequence of Colletotrichum cuscutae.</title>
        <authorList>
            <person name="Baroncelli R."/>
        </authorList>
    </citation>
    <scope>NUCLEOTIDE SEQUENCE</scope>
    <source>
        <strain evidence="2">IMI 304802</strain>
    </source>
</reference>
<protein>
    <submittedName>
        <fullName evidence="2">Uncharacterized protein</fullName>
    </submittedName>
</protein>
<feature type="region of interest" description="Disordered" evidence="1">
    <location>
        <begin position="61"/>
        <end position="140"/>
    </location>
</feature>
<feature type="compositionally biased region" description="Basic and acidic residues" evidence="1">
    <location>
        <begin position="21"/>
        <end position="35"/>
    </location>
</feature>
<feature type="compositionally biased region" description="Low complexity" evidence="1">
    <location>
        <begin position="341"/>
        <end position="351"/>
    </location>
</feature>
<sequence length="396" mass="43073">MAPILVATAPAQQQQQQVEGGPRRFERTWDPKCPIDDIMNTDMSPVLPKREFNPVIVPVTSPAPIGGSLLQAPPSPELSAPGPSKIPGPSTMPEPSVTHAPPAMPRLNARGRKLLPDGPTKRRTQDLSTPQSSAQSSISAPKQRAALVLAPAATPAPASTHIIAQPAVVEVVNQKSKPKKENEKVRCTCSYCVEKHGPNGNIIAEKTWKEHKRADTTAKEGTMQDPKCGKCQKQGYVCIRKETGPCQVCMRMSDVCSITGESKRKRDLDRRKRLEVKVKKVANTVTDPPDDPATHQAGQKRGPESSFLDVKDDSQVPDLPVDFRQQAEPSIFKNKVEDIGESGSHASGSSGLVLRSRTLSISPPPVVRKRSDEVEENAGEDFGPRTKRRRIADQTD</sequence>